<reference evidence="2 3" key="1">
    <citation type="journal article" date="2021" name="DNA Res.">
        <title>Genome analysis of Candida subhashii reveals its hybrid nature and dual mitochondrial genome conformations.</title>
        <authorList>
            <person name="Mixao V."/>
            <person name="Hegedusova E."/>
            <person name="Saus E."/>
            <person name="Pryszcz L.P."/>
            <person name="Cillingova A."/>
            <person name="Nosek J."/>
            <person name="Gabaldon T."/>
        </authorList>
    </citation>
    <scope>NUCLEOTIDE SEQUENCE [LARGE SCALE GENOMIC DNA]</scope>
    <source>
        <strain evidence="2 3">CBS 10753</strain>
    </source>
</reference>
<dbReference type="RefSeq" id="XP_049260711.1">
    <property type="nucleotide sequence ID" value="XM_049410144.1"/>
</dbReference>
<sequence length="114" mass="12800">MSNNQHHQNSSQEYDPRKDKDLTPAPEETDEKGDVSDELEKMEIEGGTQLAHFEAAEKSTLESWNKARDKGLDTNTSSVPPTTLNKSETDERELVSIDATQSNTPILNEKKQKN</sequence>
<accession>A0A8J5QB93</accession>
<dbReference type="GeneID" id="73472814"/>
<feature type="compositionally biased region" description="Polar residues" evidence="1">
    <location>
        <begin position="1"/>
        <end position="13"/>
    </location>
</feature>
<keyword evidence="3" id="KW-1185">Reference proteome</keyword>
<feature type="region of interest" description="Disordered" evidence="1">
    <location>
        <begin position="1"/>
        <end position="38"/>
    </location>
</feature>
<gene>
    <name evidence="2" type="ORF">J8A68_006015</name>
</gene>
<dbReference type="EMBL" id="JAGSYN010000295">
    <property type="protein sequence ID" value="KAG7660477.1"/>
    <property type="molecule type" value="Genomic_DNA"/>
</dbReference>
<evidence type="ECO:0000313" key="2">
    <source>
        <dbReference type="EMBL" id="KAG7660477.1"/>
    </source>
</evidence>
<dbReference type="AlphaFoldDB" id="A0A8J5QB93"/>
<evidence type="ECO:0000313" key="3">
    <source>
        <dbReference type="Proteomes" id="UP000694255"/>
    </source>
</evidence>
<feature type="compositionally biased region" description="Polar residues" evidence="1">
    <location>
        <begin position="73"/>
        <end position="86"/>
    </location>
</feature>
<dbReference type="Proteomes" id="UP000694255">
    <property type="component" value="Unassembled WGS sequence"/>
</dbReference>
<protein>
    <submittedName>
        <fullName evidence="2">Uncharacterized protein</fullName>
    </submittedName>
</protein>
<comment type="caution">
    <text evidence="2">The sequence shown here is derived from an EMBL/GenBank/DDBJ whole genome shotgun (WGS) entry which is preliminary data.</text>
</comment>
<feature type="compositionally biased region" description="Basic and acidic residues" evidence="1">
    <location>
        <begin position="60"/>
        <end position="72"/>
    </location>
</feature>
<name>A0A8J5QB93_9ASCO</name>
<evidence type="ECO:0000256" key="1">
    <source>
        <dbReference type="SAM" id="MobiDB-lite"/>
    </source>
</evidence>
<organism evidence="2 3">
    <name type="scientific">[Candida] subhashii</name>
    <dbReference type="NCBI Taxonomy" id="561895"/>
    <lineage>
        <taxon>Eukaryota</taxon>
        <taxon>Fungi</taxon>
        <taxon>Dikarya</taxon>
        <taxon>Ascomycota</taxon>
        <taxon>Saccharomycotina</taxon>
        <taxon>Pichiomycetes</taxon>
        <taxon>Debaryomycetaceae</taxon>
        <taxon>Spathaspora</taxon>
    </lineage>
</organism>
<proteinExistence type="predicted"/>
<feature type="region of interest" description="Disordered" evidence="1">
    <location>
        <begin position="60"/>
        <end position="114"/>
    </location>
</feature>